<dbReference type="Pfam" id="PF02525">
    <property type="entry name" value="Flavodoxin_2"/>
    <property type="match status" value="1"/>
</dbReference>
<evidence type="ECO:0000313" key="8">
    <source>
        <dbReference type="EMBL" id="TDO22163.1"/>
    </source>
</evidence>
<organism evidence="8 9">
    <name type="scientific">Mycoplasma testudineum</name>
    <dbReference type="NCBI Taxonomy" id="244584"/>
    <lineage>
        <taxon>Bacteria</taxon>
        <taxon>Bacillati</taxon>
        <taxon>Mycoplasmatota</taxon>
        <taxon>Mollicutes</taxon>
        <taxon>Mycoplasmataceae</taxon>
        <taxon>Mycoplasma</taxon>
    </lineage>
</organism>
<comment type="cofactor">
    <cofactor evidence="6">
        <name>FMN</name>
        <dbReference type="ChEBI" id="CHEBI:58210"/>
    </cofactor>
    <text evidence="6">Binds 1 FMN per subunit.</text>
</comment>
<evidence type="ECO:0000259" key="7">
    <source>
        <dbReference type="Pfam" id="PF02525"/>
    </source>
</evidence>
<dbReference type="PANTHER" id="PTHR43741">
    <property type="entry name" value="FMN-DEPENDENT NADH-AZOREDUCTASE 1"/>
    <property type="match status" value="1"/>
</dbReference>
<feature type="domain" description="Flavodoxin-like fold" evidence="7">
    <location>
        <begin position="2"/>
        <end position="179"/>
    </location>
</feature>
<feature type="binding site" evidence="6">
    <location>
        <position position="10"/>
    </location>
    <ligand>
        <name>FMN</name>
        <dbReference type="ChEBI" id="CHEBI:58210"/>
    </ligand>
</feature>
<sequence length="211" mass="23770">MSKTLVIKTSMISDNESYSTTLLNTYVEAYKKFAPEEKLEFIDLNKLEATTRVMNSSNLFTDYFTNGKSDELINQLKGVNKVIMAVPMTNFNINAVTKVYFDHINVANKTFSYKYAKKGDAVGLLDHLDVQILTTQGAPLGWYPWGNHTAYLKGQWEFFGAKVFDPILVHGTKIKENADLGPKGYVATFSQEIESAAKKLAQSKPRESKFK</sequence>
<keyword evidence="9" id="KW-1185">Reference proteome</keyword>
<keyword evidence="3 6" id="KW-0560">Oxidoreductase</keyword>
<accession>A0A4R6IJJ3</accession>
<dbReference type="InterPro" id="IPR023048">
    <property type="entry name" value="NADH:quinone_OxRdtase_FMN_depd"/>
</dbReference>
<dbReference type="GO" id="GO:0009055">
    <property type="term" value="F:electron transfer activity"/>
    <property type="evidence" value="ECO:0007669"/>
    <property type="project" value="UniProtKB-UniRule"/>
</dbReference>
<dbReference type="EC" id="1.6.5.-" evidence="6"/>
<dbReference type="GO" id="GO:0010181">
    <property type="term" value="F:FMN binding"/>
    <property type="evidence" value="ECO:0007669"/>
    <property type="project" value="UniProtKB-UniRule"/>
</dbReference>
<dbReference type="InterPro" id="IPR050104">
    <property type="entry name" value="FMN-dep_NADH:Q_OxRdtase_AzoR1"/>
</dbReference>
<comment type="subunit">
    <text evidence="6">Homodimer.</text>
</comment>
<evidence type="ECO:0000313" key="9">
    <source>
        <dbReference type="Proteomes" id="UP000295518"/>
    </source>
</evidence>
<comment type="function">
    <text evidence="6">Also exhibits azoreductase activity. Catalyzes the reductive cleavage of the azo bond in aromatic azo compounds to the corresponding amines.</text>
</comment>
<feature type="binding site" evidence="6">
    <location>
        <begin position="17"/>
        <end position="19"/>
    </location>
    <ligand>
        <name>FMN</name>
        <dbReference type="ChEBI" id="CHEBI:58210"/>
    </ligand>
</feature>
<dbReference type="RefSeq" id="WP_094255012.1">
    <property type="nucleotide sequence ID" value="NZ_NNCE01000010.1"/>
</dbReference>
<comment type="caution">
    <text evidence="6">Lacks conserved residue(s) required for the propagation of feature annotation.</text>
</comment>
<dbReference type="EMBL" id="SNWN01000001">
    <property type="protein sequence ID" value="TDO22163.1"/>
    <property type="molecule type" value="Genomic_DNA"/>
</dbReference>
<keyword evidence="2 6" id="KW-0288">FMN</keyword>
<comment type="catalytic activity">
    <reaction evidence="6">
        <text>2 a quinone + NADH + H(+) = 2 a 1,4-benzosemiquinone + NAD(+)</text>
        <dbReference type="Rhea" id="RHEA:65952"/>
        <dbReference type="ChEBI" id="CHEBI:15378"/>
        <dbReference type="ChEBI" id="CHEBI:57540"/>
        <dbReference type="ChEBI" id="CHEBI:57945"/>
        <dbReference type="ChEBI" id="CHEBI:132124"/>
        <dbReference type="ChEBI" id="CHEBI:134225"/>
    </reaction>
</comment>
<dbReference type="AlphaFoldDB" id="A0A4R6IJJ3"/>
<comment type="function">
    <text evidence="6">Quinone reductase that provides resistance to thiol-specific stress caused by electrophilic quinones.</text>
</comment>
<dbReference type="HAMAP" id="MF_01216">
    <property type="entry name" value="Azoreductase_type1"/>
    <property type="match status" value="1"/>
</dbReference>
<evidence type="ECO:0000256" key="4">
    <source>
        <dbReference type="ARBA" id="ARBA00023027"/>
    </source>
</evidence>
<comment type="catalytic activity">
    <reaction evidence="5">
        <text>N,N-dimethyl-1,4-phenylenediamine + anthranilate + 2 NAD(+) = 2-(4-dimethylaminophenyl)diazenylbenzoate + 2 NADH + 2 H(+)</text>
        <dbReference type="Rhea" id="RHEA:55872"/>
        <dbReference type="ChEBI" id="CHEBI:15378"/>
        <dbReference type="ChEBI" id="CHEBI:15783"/>
        <dbReference type="ChEBI" id="CHEBI:16567"/>
        <dbReference type="ChEBI" id="CHEBI:57540"/>
        <dbReference type="ChEBI" id="CHEBI:57945"/>
        <dbReference type="ChEBI" id="CHEBI:71579"/>
        <dbReference type="EC" id="1.7.1.17"/>
    </reaction>
    <physiologicalReaction direction="right-to-left" evidence="5">
        <dbReference type="Rhea" id="RHEA:55874"/>
    </physiologicalReaction>
</comment>
<dbReference type="PANTHER" id="PTHR43741:SF4">
    <property type="entry name" value="FMN-DEPENDENT NADH:QUINONE OXIDOREDUCTASE"/>
    <property type="match status" value="1"/>
</dbReference>
<evidence type="ECO:0000256" key="5">
    <source>
        <dbReference type="ARBA" id="ARBA00048542"/>
    </source>
</evidence>
<dbReference type="GO" id="GO:0016652">
    <property type="term" value="F:oxidoreductase activity, acting on NAD(P)H as acceptor"/>
    <property type="evidence" value="ECO:0007669"/>
    <property type="project" value="UniProtKB-UniRule"/>
</dbReference>
<proteinExistence type="inferred from homology"/>
<dbReference type="NCBIfam" id="NF002370">
    <property type="entry name" value="PRK01355.1"/>
    <property type="match status" value="1"/>
</dbReference>
<dbReference type="EC" id="1.7.1.17" evidence="6"/>
<protein>
    <recommendedName>
        <fullName evidence="6">FMN dependent NADH:quinone oxidoreductase</fullName>
        <ecNumber evidence="6">1.6.5.-</ecNumber>
    </recommendedName>
    <alternativeName>
        <fullName evidence="6">Azo-dye reductase</fullName>
    </alternativeName>
    <alternativeName>
        <fullName evidence="6">FMN-dependent NADH-azo compound oxidoreductase</fullName>
    </alternativeName>
    <alternativeName>
        <fullName evidence="6">FMN-dependent NADH-azoreductase</fullName>
        <ecNumber evidence="6">1.7.1.17</ecNumber>
    </alternativeName>
</protein>
<comment type="similarity">
    <text evidence="6">Belongs to the azoreductase type 1 family.</text>
</comment>
<keyword evidence="1 6" id="KW-0285">Flavoprotein</keyword>
<reference evidence="8 9" key="1">
    <citation type="submission" date="2019-03" db="EMBL/GenBank/DDBJ databases">
        <title>Genomic Encyclopedia of Archaeal and Bacterial Type Strains, Phase II (KMG-II): from individual species to whole genera.</title>
        <authorList>
            <person name="Goeker M."/>
        </authorList>
    </citation>
    <scope>NUCLEOTIDE SEQUENCE [LARGE SCALE GENOMIC DNA]</scope>
    <source>
        <strain evidence="8 9">ATCC 700618</strain>
    </source>
</reference>
<dbReference type="OrthoDB" id="9805013at2"/>
<keyword evidence="4 6" id="KW-0520">NAD</keyword>
<dbReference type="Gene3D" id="3.40.50.360">
    <property type="match status" value="1"/>
</dbReference>
<evidence type="ECO:0000256" key="2">
    <source>
        <dbReference type="ARBA" id="ARBA00022643"/>
    </source>
</evidence>
<evidence type="ECO:0000256" key="3">
    <source>
        <dbReference type="ARBA" id="ARBA00023002"/>
    </source>
</evidence>
<dbReference type="GO" id="GO:0016655">
    <property type="term" value="F:oxidoreductase activity, acting on NAD(P)H, quinone or similar compound as acceptor"/>
    <property type="evidence" value="ECO:0007669"/>
    <property type="project" value="InterPro"/>
</dbReference>
<dbReference type="InterPro" id="IPR029039">
    <property type="entry name" value="Flavoprotein-like_sf"/>
</dbReference>
<comment type="caution">
    <text evidence="8">The sequence shown here is derived from an EMBL/GenBank/DDBJ whole genome shotgun (WGS) entry which is preliminary data.</text>
</comment>
<name>A0A4R6IJJ3_9MOLU</name>
<evidence type="ECO:0000256" key="6">
    <source>
        <dbReference type="HAMAP-Rule" id="MF_01216"/>
    </source>
</evidence>
<dbReference type="InterPro" id="IPR003680">
    <property type="entry name" value="Flavodoxin_fold"/>
</dbReference>
<evidence type="ECO:0000256" key="1">
    <source>
        <dbReference type="ARBA" id="ARBA00022630"/>
    </source>
</evidence>
<dbReference type="SUPFAM" id="SSF52218">
    <property type="entry name" value="Flavoproteins"/>
    <property type="match status" value="1"/>
</dbReference>
<gene>
    <name evidence="6" type="primary">azoR</name>
    <name evidence="8" type="ORF">EI74_0022</name>
</gene>
<dbReference type="Proteomes" id="UP000295518">
    <property type="component" value="Unassembled WGS sequence"/>
</dbReference>